<evidence type="ECO:0000313" key="3">
    <source>
        <dbReference type="Proteomes" id="UP000311919"/>
    </source>
</evidence>
<dbReference type="EMBL" id="SKCS01000025">
    <property type="protein sequence ID" value="TNN20516.1"/>
    <property type="molecule type" value="Genomic_DNA"/>
</dbReference>
<accession>A0A4Z2DVF6</accession>
<dbReference type="Proteomes" id="UP000311919">
    <property type="component" value="Unassembled WGS sequence"/>
</dbReference>
<evidence type="ECO:0000256" key="1">
    <source>
        <dbReference type="SAM" id="Coils"/>
    </source>
</evidence>
<dbReference type="EMBL" id="SKCS01000025">
    <property type="protein sequence ID" value="TNN20517.1"/>
    <property type="molecule type" value="Genomic_DNA"/>
</dbReference>
<organism evidence="2 3">
    <name type="scientific">Schistosoma japonicum</name>
    <name type="common">Blood fluke</name>
    <dbReference type="NCBI Taxonomy" id="6182"/>
    <lineage>
        <taxon>Eukaryota</taxon>
        <taxon>Metazoa</taxon>
        <taxon>Spiralia</taxon>
        <taxon>Lophotrochozoa</taxon>
        <taxon>Platyhelminthes</taxon>
        <taxon>Trematoda</taxon>
        <taxon>Digenea</taxon>
        <taxon>Strigeidida</taxon>
        <taxon>Schistosomatoidea</taxon>
        <taxon>Schistosomatidae</taxon>
        <taxon>Schistosoma</taxon>
    </lineage>
</organism>
<dbReference type="OrthoDB" id="6251927at2759"/>
<evidence type="ECO:0000313" key="2">
    <source>
        <dbReference type="EMBL" id="TNN20516.1"/>
    </source>
</evidence>
<comment type="caution">
    <text evidence="2">The sequence shown here is derived from an EMBL/GenBank/DDBJ whole genome shotgun (WGS) entry which is preliminary data.</text>
</comment>
<dbReference type="AlphaFoldDB" id="A0A4Z2DVF6"/>
<sequence>MVLTLAKLFCERNLVTIIDQLQTSKHKWLTIYDRSFLLMRKLITQLYETLAACTEGIMRFSEHLEHLFMSSKYHLDELLGRIHKFEIFLHPTFEDDVKNRNPEYAKRATVQLIDIHETANKVLKKISALWTVQKSELINHIGLNTCQYEANNEADRKDKDENASNIVNAELNEHFNIKAFKPTALSSTLRLNCSSQNVAQPKFYKELFKISKSEINLSDLKLLLKSATDEFHELFVFMKENLNDQHSFELFNWLDRLQDVFHKLSNILTIQERNLIKLININDIGLSTFIHMVEKFKDNLSSEQEDGPFFDLNQLRDKFEEWKELFKLDVCNLLQLNSLTNESSLEKKENSIRNDKFDQNELTTELNNQSTLNLIINMQQTLNQRLCELNLNLVNNINKIDKKQSNVCQKLTTNWLSTSIIWICLNNYNAINNSRLLFEKIYNSKLINTYVTNKLRTSQNEKLCLHHKDVTEETEVNSKDNSINTVISTSCIVEDNDYSVTIENQDYNHTDDDDNEWITSCFNASYQELQNYLNDFKTKPKLEDIIQQITSELEYISASLNINTSLVKYFKDQMDIEVWKQQRNELNLAREEFIQAWCNLSSEIFHNLSEKPGEITHAEISKEDNEEHELPKFDVSIDLNHLRKFNQNGFFCIDSLDYINRQIHAASERKKAAYIKRKNIEDSIRLQQEMKNQLEKELEDIDKKLNDLRTRLGDAFESMQLDIQQRKC</sequence>
<reference evidence="2 3" key="1">
    <citation type="submission" date="2019-03" db="EMBL/GenBank/DDBJ databases">
        <title>An improved genome assembly of the fluke Schistosoma japonicum.</title>
        <authorList>
            <person name="Hu W."/>
            <person name="Luo F."/>
            <person name="Yin M."/>
            <person name="Mo X."/>
            <person name="Sun C."/>
            <person name="Wu Q."/>
            <person name="Zhu B."/>
            <person name="Xiang M."/>
            <person name="Wang J."/>
            <person name="Wang Y."/>
            <person name="Zhang T."/>
            <person name="Xu B."/>
            <person name="Zheng H."/>
            <person name="Feng Z."/>
        </authorList>
    </citation>
    <scope>NUCLEOTIDE SEQUENCE [LARGE SCALE GENOMIC DNA]</scope>
    <source>
        <strain evidence="2">HuSjv2</strain>
        <tissue evidence="2">Worms</tissue>
    </source>
</reference>
<feature type="coiled-coil region" evidence="1">
    <location>
        <begin position="677"/>
        <end position="711"/>
    </location>
</feature>
<protein>
    <submittedName>
        <fullName evidence="2">DNA double-strand break repair rad50 ATPase</fullName>
    </submittedName>
</protein>
<proteinExistence type="predicted"/>
<name>A0A4Z2DVF6_SCHJA</name>
<keyword evidence="1" id="KW-0175">Coiled coil</keyword>
<keyword evidence="3" id="KW-1185">Reference proteome</keyword>
<gene>
    <name evidence="2" type="ORF">EWB00_003937</name>
</gene>